<dbReference type="EMBL" id="CP059404">
    <property type="protein sequence ID" value="QNE88870.1"/>
    <property type="molecule type" value="Genomic_DNA"/>
</dbReference>
<evidence type="ECO:0000256" key="2">
    <source>
        <dbReference type="ARBA" id="ARBA00022490"/>
    </source>
</evidence>
<evidence type="ECO:0000256" key="10">
    <source>
        <dbReference type="ARBA" id="ARBA00022840"/>
    </source>
</evidence>
<evidence type="ECO:0000256" key="13">
    <source>
        <dbReference type="ARBA" id="ARBA00023204"/>
    </source>
</evidence>
<evidence type="ECO:0000256" key="9">
    <source>
        <dbReference type="ARBA" id="ARBA00022833"/>
    </source>
</evidence>
<keyword evidence="10" id="KW-0067">ATP-binding</keyword>
<dbReference type="InterPro" id="IPR017871">
    <property type="entry name" value="ABC_transporter-like_CS"/>
</dbReference>
<evidence type="ECO:0000256" key="5">
    <source>
        <dbReference type="ARBA" id="ARBA00022741"/>
    </source>
</evidence>
<dbReference type="AlphaFoldDB" id="A0A7G7CMQ4"/>
<evidence type="ECO:0000256" key="7">
    <source>
        <dbReference type="ARBA" id="ARBA00022769"/>
    </source>
</evidence>
<keyword evidence="4" id="KW-0677">Repeat</keyword>
<dbReference type="Pfam" id="PF17755">
    <property type="entry name" value="UvrA_DNA-bind"/>
    <property type="match status" value="1"/>
</dbReference>
<evidence type="ECO:0000256" key="4">
    <source>
        <dbReference type="ARBA" id="ARBA00022737"/>
    </source>
</evidence>
<evidence type="ECO:0000256" key="12">
    <source>
        <dbReference type="ARBA" id="ARBA00023125"/>
    </source>
</evidence>
<dbReference type="GO" id="GO:0005524">
    <property type="term" value="F:ATP binding"/>
    <property type="evidence" value="ECO:0007669"/>
    <property type="project" value="UniProtKB-KW"/>
</dbReference>
<proteinExistence type="inferred from homology"/>
<evidence type="ECO:0000256" key="3">
    <source>
        <dbReference type="ARBA" id="ARBA00022723"/>
    </source>
</evidence>
<organism evidence="18 19">
    <name type="scientific">Corynebacterium incognita</name>
    <dbReference type="NCBI Taxonomy" id="2754725"/>
    <lineage>
        <taxon>Bacteria</taxon>
        <taxon>Bacillati</taxon>
        <taxon>Actinomycetota</taxon>
        <taxon>Actinomycetes</taxon>
        <taxon>Mycobacteriales</taxon>
        <taxon>Corynebacteriaceae</taxon>
        <taxon>Corynebacterium</taxon>
    </lineage>
</organism>
<keyword evidence="11" id="KW-0267">Excision nuclease</keyword>
<dbReference type="InterPro" id="IPR041552">
    <property type="entry name" value="UvrA_DNA-bd"/>
</dbReference>
<dbReference type="Gene3D" id="1.20.1580.10">
    <property type="entry name" value="ABC transporter ATPase like domain"/>
    <property type="match status" value="2"/>
</dbReference>
<name>A0A7G7CMQ4_9CORY</name>
<gene>
    <name evidence="18" type="ORF">H0194_07205</name>
</gene>
<dbReference type="GO" id="GO:0006281">
    <property type="term" value="P:DNA repair"/>
    <property type="evidence" value="ECO:0007669"/>
    <property type="project" value="UniProtKB-KW"/>
</dbReference>
<feature type="domain" description="ABC transporter" evidence="17">
    <location>
        <begin position="3"/>
        <end position="455"/>
    </location>
</feature>
<evidence type="ECO:0000256" key="11">
    <source>
        <dbReference type="ARBA" id="ARBA00022881"/>
    </source>
</evidence>
<dbReference type="PROSITE" id="PS00211">
    <property type="entry name" value="ABC_TRANSPORTER_1"/>
    <property type="match status" value="2"/>
</dbReference>
<dbReference type="InterPro" id="IPR003439">
    <property type="entry name" value="ABC_transporter-like_ATP-bd"/>
</dbReference>
<dbReference type="PANTHER" id="PTHR43152:SF1">
    <property type="entry name" value="UVRA PROTEIN"/>
    <property type="match status" value="1"/>
</dbReference>
<dbReference type="GO" id="GO:0008270">
    <property type="term" value="F:zinc ion binding"/>
    <property type="evidence" value="ECO:0007669"/>
    <property type="project" value="UniProtKB-KW"/>
</dbReference>
<dbReference type="KEGG" id="cik:H0194_07205"/>
<keyword evidence="3" id="KW-0479">Metal-binding</keyword>
<dbReference type="PANTHER" id="PTHR43152">
    <property type="entry name" value="UVRABC SYSTEM PROTEIN A"/>
    <property type="match status" value="1"/>
</dbReference>
<reference evidence="18 19" key="1">
    <citation type="submission" date="2020-07" db="EMBL/GenBank/DDBJ databases">
        <title>Complete genome and description of Corynebacterium incognita strain Marseille-Q3630 sp. nov.</title>
        <authorList>
            <person name="Boxberger M."/>
        </authorList>
    </citation>
    <scope>NUCLEOTIDE SEQUENCE [LARGE SCALE GENOMIC DNA]</scope>
    <source>
        <strain evidence="18 19">Marseille-Q3630</strain>
    </source>
</reference>
<keyword evidence="9" id="KW-0862">Zinc</keyword>
<dbReference type="Gene3D" id="1.10.8.280">
    <property type="entry name" value="ABC transporter ATPase domain-like"/>
    <property type="match status" value="1"/>
</dbReference>
<dbReference type="GO" id="GO:0004518">
    <property type="term" value="F:nuclease activity"/>
    <property type="evidence" value="ECO:0007669"/>
    <property type="project" value="UniProtKB-KW"/>
</dbReference>
<evidence type="ECO:0000256" key="8">
    <source>
        <dbReference type="ARBA" id="ARBA00022771"/>
    </source>
</evidence>
<evidence type="ECO:0000259" key="17">
    <source>
        <dbReference type="PROSITE" id="PS50893"/>
    </source>
</evidence>
<keyword evidence="5" id="KW-0547">Nucleotide-binding</keyword>
<keyword evidence="2" id="KW-0963">Cytoplasm</keyword>
<keyword evidence="6" id="KW-0227">DNA damage</keyword>
<dbReference type="Gene3D" id="3.40.50.300">
    <property type="entry name" value="P-loop containing nucleotide triphosphate hydrolases"/>
    <property type="match status" value="2"/>
</dbReference>
<dbReference type="GO" id="GO:0003677">
    <property type="term" value="F:DNA binding"/>
    <property type="evidence" value="ECO:0007669"/>
    <property type="project" value="UniProtKB-KW"/>
</dbReference>
<evidence type="ECO:0000313" key="18">
    <source>
        <dbReference type="EMBL" id="QNE88870.1"/>
    </source>
</evidence>
<evidence type="ECO:0000256" key="15">
    <source>
        <dbReference type="ARBA" id="ARBA00039316"/>
    </source>
</evidence>
<evidence type="ECO:0000313" key="19">
    <source>
        <dbReference type="Proteomes" id="UP000515743"/>
    </source>
</evidence>
<evidence type="ECO:0000256" key="16">
    <source>
        <dbReference type="ARBA" id="ARBA00042156"/>
    </source>
</evidence>
<dbReference type="PROSITE" id="PS50893">
    <property type="entry name" value="ABC_TRANSPORTER_2"/>
    <property type="match status" value="2"/>
</dbReference>
<keyword evidence="7" id="KW-0228">DNA excision</keyword>
<dbReference type="SUPFAM" id="SSF52540">
    <property type="entry name" value="P-loop containing nucleoside triphosphate hydrolases"/>
    <property type="match status" value="2"/>
</dbReference>
<accession>A0A7G7CMQ4</accession>
<keyword evidence="12" id="KW-0238">DNA-binding</keyword>
<evidence type="ECO:0000256" key="14">
    <source>
        <dbReference type="ARBA" id="ARBA00038000"/>
    </source>
</evidence>
<dbReference type="GO" id="GO:0016887">
    <property type="term" value="F:ATP hydrolysis activity"/>
    <property type="evidence" value="ECO:0007669"/>
    <property type="project" value="InterPro"/>
</dbReference>
<keyword evidence="19" id="KW-1185">Reference proteome</keyword>
<dbReference type="InterPro" id="IPR027417">
    <property type="entry name" value="P-loop_NTPase"/>
</dbReference>
<comment type="subcellular location">
    <subcellularLocation>
        <location evidence="1">Cytoplasm</location>
    </subcellularLocation>
</comment>
<dbReference type="RefSeq" id="WP_185175259.1">
    <property type="nucleotide sequence ID" value="NZ_CP059404.1"/>
</dbReference>
<feature type="domain" description="ABC transporter" evidence="17">
    <location>
        <begin position="480"/>
        <end position="797"/>
    </location>
</feature>
<comment type="similarity">
    <text evidence="14">Belongs to the ABC transporter superfamily. UvrA family.</text>
</comment>
<dbReference type="Proteomes" id="UP000515743">
    <property type="component" value="Chromosome"/>
</dbReference>
<keyword evidence="13" id="KW-0234">DNA repair</keyword>
<sequence>MSVTAESLIRVRDAHLNNLRNVDVELPRGCVVAVTGVSGSGKSSLAFGTIHGEGQRRYLESVAPFARRLIGSAVDPQVGSIEGLPPTVALEQNTTGAGARSTVGTVSALSNSLRLLFSRSGDNPKGLYAEHFSPNTPQGMCPACQGTGIQHEPTEATMVPDPSLTIREGAIAAWPGAWAGKNFRDILDALGYPLDTPWRDIPAADREWILFTDERPVVTITPHRGADQVQRQYEGTWRSAASYLRKTLAETESETLRKRTLSFMEHQTCPVCQGRKLGQDALAVTYLGEPIDVLSSWPLQRLHEVLAARAATIAADSAADAELSAEALLLKNLLTTLESALELGLGHLTVDRAAETLSAGELQRVRLASQLRSGLFGVAYVLDEPSAGLHPEEREAVSRLCRRFVSAGNSVLLVEHDMNLVAQADWIVDVGPVAGEGGGTVMYSGLLADYLESTDPAVQASPTFQALRQRNDKMLGAPSESTNDTAMLSLSGLDQHNLRGIDVDIPQGTFTALAGVSGSGKTTVLNALRDCELEDLVDSGAERGGVDKRVYISHKPIGRTPRSTLATYTGLWDHVRKLLAGTPEAKARGWNVSRFSYNVAKGQCPTCAGAGKIEVELIFLPGSYTTCPDCAGQRYNPETLEVTWNGLNAAQLLDLTVDDAAEVFADHKVLSRIVATLRDIGLGYLRLGQGAPELSGGEAQRIKLATELHASRNTRKKVLYLMDEPTTGLHPADAALLTAQLRAVVDAGHTVVVVEHDLGVIAQADHVIEMGPGAGADGGDLLFAGTPAELVGLDTATGRMLARFTVR</sequence>
<dbReference type="GO" id="GO:0005737">
    <property type="term" value="C:cytoplasm"/>
    <property type="evidence" value="ECO:0007669"/>
    <property type="project" value="UniProtKB-SubCell"/>
</dbReference>
<keyword evidence="8" id="KW-0863">Zinc-finger</keyword>
<evidence type="ECO:0000256" key="1">
    <source>
        <dbReference type="ARBA" id="ARBA00004496"/>
    </source>
</evidence>
<protein>
    <recommendedName>
        <fullName evidence="15">UvrABC system protein A</fullName>
    </recommendedName>
    <alternativeName>
        <fullName evidence="16">Excinuclease ABC subunit A</fullName>
    </alternativeName>
</protein>
<evidence type="ECO:0000256" key="6">
    <source>
        <dbReference type="ARBA" id="ARBA00022763"/>
    </source>
</evidence>